<dbReference type="SUPFAM" id="SSF56712">
    <property type="entry name" value="Prokaryotic type I DNA topoisomerase"/>
    <property type="match status" value="1"/>
</dbReference>
<feature type="region of interest" description="Topoisomerase I" evidence="16">
    <location>
        <begin position="644"/>
        <end position="1255"/>
    </location>
</feature>
<comment type="cofactor">
    <cofactor evidence="1">
        <name>Mg(2+)</name>
        <dbReference type="ChEBI" id="CHEBI:18420"/>
    </cofactor>
</comment>
<dbReference type="Gene3D" id="3.40.50.300">
    <property type="entry name" value="P-loop containing nucleotide triphosphate hydrolases"/>
    <property type="match status" value="3"/>
</dbReference>
<name>A0A0F7FJ55_9CREN</name>
<feature type="domain" description="RG N-terminal-type" evidence="21">
    <location>
        <begin position="1"/>
        <end position="38"/>
    </location>
</feature>
<evidence type="ECO:0000256" key="1">
    <source>
        <dbReference type="ARBA" id="ARBA00001946"/>
    </source>
</evidence>
<dbReference type="SMART" id="SM00487">
    <property type="entry name" value="DEXDc"/>
    <property type="match status" value="1"/>
</dbReference>
<keyword evidence="18" id="KW-0175">Coiled coil</keyword>
<dbReference type="GO" id="GO:0006265">
    <property type="term" value="P:DNA topological change"/>
    <property type="evidence" value="ECO:0007669"/>
    <property type="project" value="UniProtKB-UniRule"/>
</dbReference>
<dbReference type="InterPro" id="IPR011545">
    <property type="entry name" value="DEAD/DEAH_box_helicase_dom"/>
</dbReference>
<sequence length="1255" mass="142560">MHAIFRELCPNCGGPVTDQRLENRLPCQVCLPSTKTLRGAPDNLSTPEYVSYMKDLVLRLEKRGRVGRLGEVVKLEEELSSFIDFFEKAVGSRPWSAQVTWARRVLKGSSFAVLAPTGVGKTVFGLTMSLYLASKGGKVYLVLPTTTLLGQVYDKALQFASRVGFDRERIMAYHGGLSPKEREEVLDRVSRGDYSILLTTAQFLARNFEYLKGARFDFVFVDDVDSVLKSSKNIDRILVLLGFSEEEISTALELVTLRARMLIMQRNRKHAENNADELEKLQSKLESMLARSGKKGVLVVSTATGRARGQRVKLFRELLGFEVGSRSEQLRNVLDVYALSSELDLTDKAVELVSTLGPGGLVFFPIGTPEDKLAKMVERLAARGLKAEYVYGKAKRNLLERFSSGEVGVLVGVASYYGLLVRGLDLPHVVKYAVFVGVPRFKFRLVPEELTPNRLLQLASNLVSIVEKGDAVEINRLVANIRSRILQLDASQYRALQELYMQGVTNGRYAFLVKSLLRLRDLVVKYLSDPSVLERLSEETTVKMFREEGQYYVILPDVYTYLQASGRTSRLYAGGISKGLSIILENDAVLLEKFFRAIRFYTGESQWKKLEEVDLGRTMEEVSREREVIKAIIEGRASAALAKDLVKSVLVIVESPTKAKTIASFFGKPNRRRMGSLFVYETTTGNRILQIVASQGHVYDLITSTEFFFKNYSLNKYGVLVNPEKNAFVPVFTSLKKCLDCGRQFTDYKADGNTYNVGGKGSTLKRCPYCGSDRVVDKMDLVLKLQDLAYEVDEVLLATDPDTEGEKIAWDIYVTLKPFTRVLRRIEFHEITRKAFQEALDNPRDVNMNLVKSQFVRRIEDRWVGFALSKKLQENFGMTWLSAGRVQTPVLGWVIDRYRESMKSVRPVFKVVLENNVYLIIEDVQLDGKRPSIVAKALQGSEVIVEEKATEEKLLNPPPPYTTDTMLRDANELLGMSADVAMRVAQQLFESGLITYHRTDSTRVSDAGINVARTYISEKFGSEMFTARRWGAEGAHECIRPTRPIDAETLSLQIQQGVIQLPIQLTRQHFALYRLIFSRFMASQMMPARVKEKVVEVKSEYFAKEYRFVAGVVEEGFLKVQPLRQAFRLEPGRYRVVDVDYKRRPLIPLYSQADIVGLMKEKNIGRPSTYAEIIRKLFARNYVIEVKGGKLVPTNLGQRVYQFLYDNFRDYISEDTTKNILERMDEVEKGERDYRDVLKEFYGELLKIEETRCRV</sequence>
<dbReference type="Gene3D" id="1.10.460.10">
    <property type="entry name" value="Topoisomerase I, domain 2"/>
    <property type="match status" value="1"/>
</dbReference>
<evidence type="ECO:0000256" key="10">
    <source>
        <dbReference type="ARBA" id="ARBA00022842"/>
    </source>
</evidence>
<dbReference type="InterPro" id="IPR003601">
    <property type="entry name" value="Topo_IA_2"/>
</dbReference>
<evidence type="ECO:0000256" key="6">
    <source>
        <dbReference type="ARBA" id="ARBA00022741"/>
    </source>
</evidence>
<dbReference type="GO" id="GO:0006260">
    <property type="term" value="P:DNA replication"/>
    <property type="evidence" value="ECO:0007669"/>
    <property type="project" value="UniProtKB-UniRule"/>
</dbReference>
<comment type="similarity">
    <text evidence="16">In the C-terminal section; belongs to the type IA topoisomerase family.</text>
</comment>
<comment type="function">
    <text evidence="16">Modifies the topological state of DNA by introducing positive supercoils in an ATP-dependent process, increasing the linking number in steps of +1. Binds to single-stranded DNA, transiently cleaves and then rejoins the ends, introducing a positive supercoil in the process. The scissile phosphodiester is attacked by the catalytic tyrosine of the enzyme, resulting in the formation of a DNA-(5'-phosphotyrosyl)-enzyme intermediate. Probably involved in rewinding DNA strands in regions of the chromosome that have opened up to allow replication, transcription, DNA repair and/or for DNA protection.</text>
</comment>
<keyword evidence="12 16" id="KW-0238">DNA-binding</keyword>
<keyword evidence="11 16" id="KW-0799">Topoisomerase</keyword>
<comment type="cofactor">
    <cofactor evidence="16">
        <name>Zn(2+)</name>
        <dbReference type="ChEBI" id="CHEBI:29105"/>
    </cofactor>
    <text evidence="16">Binds 1 or 2 zinc ions per subunit.</text>
</comment>
<reference evidence="23 24" key="1">
    <citation type="journal article" date="2015" name="Stand. Genomic Sci.">
        <title>Complete genome sequence of and proposal of Thermofilum uzonense sp. nov. a novel hyperthermophilic crenarchaeon and emended description of the genus Thermofilum.</title>
        <authorList>
            <person name="Toshchakov S.V."/>
            <person name="Korzhenkov A.A."/>
            <person name="Samarov N.I."/>
            <person name="Mazunin I.O."/>
            <person name="Mozhey O.I."/>
            <person name="Shmyr I.S."/>
            <person name="Derbikova K.S."/>
            <person name="Taranov E.A."/>
            <person name="Dominova I.N."/>
            <person name="Bonch-Osmolovskaya E.A."/>
            <person name="Patrushev M.V."/>
            <person name="Podosokorskaya O.A."/>
            <person name="Kublanov I.V."/>
        </authorList>
    </citation>
    <scope>NUCLEOTIDE SEQUENCE [LARGE SCALE GENOMIC DNA]</scope>
    <source>
        <strain evidence="23 24">1807-2</strain>
    </source>
</reference>
<keyword evidence="24" id="KW-1185">Reference proteome</keyword>
<dbReference type="PROSITE" id="PS51192">
    <property type="entry name" value="HELICASE_ATP_BIND_1"/>
    <property type="match status" value="1"/>
</dbReference>
<dbReference type="GO" id="GO:0005524">
    <property type="term" value="F:ATP binding"/>
    <property type="evidence" value="ECO:0007669"/>
    <property type="project" value="UniProtKB-UniRule"/>
</dbReference>
<comment type="subcellular location">
    <subcellularLocation>
        <location evidence="2 16">Cytoplasm</location>
    </subcellularLocation>
</comment>
<keyword evidence="10" id="KW-0460">Magnesium</keyword>
<dbReference type="HOGENOM" id="CLU_002886_0_0_2"/>
<dbReference type="Proteomes" id="UP000067434">
    <property type="component" value="Chromosome"/>
</dbReference>
<feature type="domain" description="Helicase ATP-binding" evidence="20">
    <location>
        <begin position="102"/>
        <end position="265"/>
    </location>
</feature>
<evidence type="ECO:0000256" key="15">
    <source>
        <dbReference type="ARBA" id="ARBA00049360"/>
    </source>
</evidence>
<evidence type="ECO:0000256" key="7">
    <source>
        <dbReference type="ARBA" id="ARBA00022771"/>
    </source>
</evidence>
<dbReference type="SMART" id="SM00382">
    <property type="entry name" value="AAA"/>
    <property type="match status" value="1"/>
</dbReference>
<evidence type="ECO:0000256" key="11">
    <source>
        <dbReference type="ARBA" id="ARBA00023029"/>
    </source>
</evidence>
<dbReference type="GO" id="GO:0008270">
    <property type="term" value="F:zinc ion binding"/>
    <property type="evidence" value="ECO:0007669"/>
    <property type="project" value="UniProtKB-UniRule"/>
</dbReference>
<dbReference type="GO" id="GO:0003677">
    <property type="term" value="F:DNA binding"/>
    <property type="evidence" value="ECO:0007669"/>
    <property type="project" value="UniProtKB-UniRule"/>
</dbReference>
<dbReference type="Pfam" id="PF00270">
    <property type="entry name" value="DEAD"/>
    <property type="match status" value="1"/>
</dbReference>
<feature type="coiled-coil region" evidence="18">
    <location>
        <begin position="254"/>
        <end position="291"/>
    </location>
</feature>
<dbReference type="InterPro" id="IPR040569">
    <property type="entry name" value="Znf_Rg"/>
</dbReference>
<dbReference type="PROSITE" id="PS50880">
    <property type="entry name" value="TOPRIM"/>
    <property type="match status" value="1"/>
</dbReference>
<evidence type="ECO:0000256" key="16">
    <source>
        <dbReference type="HAMAP-Rule" id="MF_01125"/>
    </source>
</evidence>
<evidence type="ECO:0000256" key="12">
    <source>
        <dbReference type="ARBA" id="ARBA00023125"/>
    </source>
</evidence>
<keyword evidence="6 16" id="KW-0547">Nucleotide-binding</keyword>
<comment type="function">
    <text evidence="17">Modifies the topological state of DNA by introducing positive supercoils in an ATP-dependent process, increasing the linking number in steps of +1. Binds to single-stranded DNA, transiently cleaves and then rejoins the ends, introducing a positive supercoil in the process. The scissile phosphodiester is attacked by the catalytic tyrosine of the enzyme, resulting in the formation of a DNA-(5'-phosphotyrosyl)-enzyme intermediate. Involved in rewinding DNA strands in regions of the chromosome that have opened up to allow replication, transcription, DNA repair and/or for DNA protection.</text>
</comment>
<feature type="active site" description="O-(5'-phospho-DNA)-tyrosine intermediate" evidence="16">
    <location>
        <position position="996"/>
    </location>
</feature>
<dbReference type="PROSITE" id="PS52036">
    <property type="entry name" value="ZF_RG_N"/>
    <property type="match status" value="1"/>
</dbReference>
<evidence type="ECO:0000259" key="19">
    <source>
        <dbReference type="PROSITE" id="PS50880"/>
    </source>
</evidence>
<dbReference type="InterPro" id="IPR003602">
    <property type="entry name" value="Topo_IA_DNA-bd_dom"/>
</dbReference>
<proteinExistence type="inferred from homology"/>
<keyword evidence="4 16" id="KW-0963">Cytoplasm</keyword>
<comment type="miscellaneous">
    <text evidence="16">This enzyme is the only unique feature of hyperthermophilic bacteria/archaea known and seems to be essential for adaptation to life at high temperatures. It may play a role in stabilization of DNA at high temperatures.</text>
</comment>
<evidence type="ECO:0000313" key="24">
    <source>
        <dbReference type="Proteomes" id="UP000067434"/>
    </source>
</evidence>
<keyword evidence="8 16" id="KW-0862">Zinc</keyword>
<dbReference type="InterPro" id="IPR006171">
    <property type="entry name" value="TOPRIM_dom"/>
</dbReference>
<dbReference type="GO" id="GO:0016887">
    <property type="term" value="F:ATP hydrolysis activity"/>
    <property type="evidence" value="ECO:0007669"/>
    <property type="project" value="RHEA"/>
</dbReference>
<dbReference type="GO" id="GO:0005737">
    <property type="term" value="C:cytoplasm"/>
    <property type="evidence" value="ECO:0007669"/>
    <property type="project" value="UniProtKB-SubCell"/>
</dbReference>
<evidence type="ECO:0000256" key="18">
    <source>
        <dbReference type="SAM" id="Coils"/>
    </source>
</evidence>
<evidence type="ECO:0000256" key="5">
    <source>
        <dbReference type="ARBA" id="ARBA00022723"/>
    </source>
</evidence>
<evidence type="ECO:0000259" key="20">
    <source>
        <dbReference type="PROSITE" id="PS51192"/>
    </source>
</evidence>
<dbReference type="SMART" id="SM00437">
    <property type="entry name" value="TOP1Ac"/>
    <property type="match status" value="1"/>
</dbReference>
<evidence type="ECO:0000256" key="4">
    <source>
        <dbReference type="ARBA" id="ARBA00022490"/>
    </source>
</evidence>
<dbReference type="Gene3D" id="1.10.290.10">
    <property type="entry name" value="Topoisomerase I, domain 4"/>
    <property type="match status" value="1"/>
</dbReference>
<feature type="binding site" evidence="16">
    <location>
        <position position="98"/>
    </location>
    <ligand>
        <name>ATP</name>
        <dbReference type="ChEBI" id="CHEBI:30616"/>
    </ligand>
</feature>
<dbReference type="SUPFAM" id="SSF52540">
    <property type="entry name" value="P-loop containing nucleoside triphosphate hydrolases"/>
    <property type="match status" value="2"/>
</dbReference>
<dbReference type="PRINTS" id="PR00417">
    <property type="entry name" value="PRTPISMRASEI"/>
</dbReference>
<dbReference type="CDD" id="cd17924">
    <property type="entry name" value="DDXDc_reverse_gyrase"/>
    <property type="match status" value="1"/>
</dbReference>
<dbReference type="SMART" id="SM00436">
    <property type="entry name" value="TOP1Bc"/>
    <property type="match status" value="1"/>
</dbReference>
<comment type="domain">
    <text evidence="16">Introduction of positive supercoils requires the cooperation of both domains. The helicase-like domain probably does not directly unwind DNA, but more likely acts by driving ATP-dependent conformational changes within the whole enzyme. A beta hairpin in the 'latch' region of the N-terminal domain plays a regulatory role in the enzyme, repressing topoisomerase activity in the absence of ATP and preventing the enzyme from acting as an ATP-independent relaxing enzyme; it also helps to coordinate nucleotide hydrolysis by the ATPase domain with the supercoiling activity of the topoisomerase domain.</text>
</comment>
<dbReference type="HAMAP" id="MF_01125">
    <property type="entry name" value="Reverse_gyrase"/>
    <property type="match status" value="1"/>
</dbReference>
<dbReference type="InterPro" id="IPR013497">
    <property type="entry name" value="Topo_IA_cen"/>
</dbReference>
<dbReference type="InterPro" id="IPR014001">
    <property type="entry name" value="Helicase_ATP-bd"/>
</dbReference>
<dbReference type="Pfam" id="PF01751">
    <property type="entry name" value="Toprim"/>
    <property type="match status" value="1"/>
</dbReference>
<dbReference type="EC" id="5.6.2.-" evidence="16"/>
<dbReference type="GO" id="GO:0008094">
    <property type="term" value="F:ATP-dependent activity, acting on DNA"/>
    <property type="evidence" value="ECO:0007669"/>
    <property type="project" value="UniProtKB-UniRule"/>
</dbReference>
<feature type="domain" description="Toprim" evidence="19">
    <location>
        <begin position="648"/>
        <end position="831"/>
    </location>
</feature>
<keyword evidence="5 16" id="KW-0479">Metal-binding</keyword>
<accession>A0A0F7FJ55</accession>
<evidence type="ECO:0000256" key="13">
    <source>
        <dbReference type="ARBA" id="ARBA00023235"/>
    </source>
</evidence>
<comment type="similarity">
    <text evidence="14 16">In the N-terminal section; belongs to the DEAD box helicase family. DDVD subfamily.</text>
</comment>
<evidence type="ECO:0000256" key="8">
    <source>
        <dbReference type="ARBA" id="ARBA00022833"/>
    </source>
</evidence>
<keyword evidence="16" id="KW-0378">Hydrolase</keyword>
<evidence type="ECO:0000256" key="14">
    <source>
        <dbReference type="ARBA" id="ARBA00043976"/>
    </source>
</evidence>
<dbReference type="InterPro" id="IPR005736">
    <property type="entry name" value="Reverse_gyrase"/>
</dbReference>
<dbReference type="GO" id="GO:0160097">
    <property type="term" value="F:reverse gyrase activity"/>
    <property type="evidence" value="ECO:0007669"/>
    <property type="project" value="UniProtKB-UniRule"/>
</dbReference>
<dbReference type="EMBL" id="CP009961">
    <property type="protein sequence ID" value="AKG39437.1"/>
    <property type="molecule type" value="Genomic_DNA"/>
</dbReference>
<dbReference type="PROSITE" id="PS52039">
    <property type="entry name" value="TOPO_IA_2"/>
    <property type="match status" value="1"/>
</dbReference>
<dbReference type="PANTHER" id="PTHR43505:SF1">
    <property type="entry name" value="REVERSE GYRASE"/>
    <property type="match status" value="1"/>
</dbReference>
<dbReference type="AlphaFoldDB" id="A0A0F7FJ55"/>
<dbReference type="Pfam" id="PF01131">
    <property type="entry name" value="Topoisom_bac"/>
    <property type="match status" value="1"/>
</dbReference>
<evidence type="ECO:0000259" key="21">
    <source>
        <dbReference type="PROSITE" id="PS52036"/>
    </source>
</evidence>
<dbReference type="InterPro" id="IPR003593">
    <property type="entry name" value="AAA+_ATPase"/>
</dbReference>
<gene>
    <name evidence="16" type="primary">rgy</name>
    <name evidence="23" type="ORF">MA03_07680</name>
</gene>
<evidence type="ECO:0000256" key="9">
    <source>
        <dbReference type="ARBA" id="ARBA00022840"/>
    </source>
</evidence>
<keyword evidence="13 16" id="KW-0413">Isomerase</keyword>
<dbReference type="SMART" id="SM00493">
    <property type="entry name" value="TOPRIM"/>
    <property type="match status" value="1"/>
</dbReference>
<evidence type="ECO:0000256" key="2">
    <source>
        <dbReference type="ARBA" id="ARBA00004496"/>
    </source>
</evidence>
<dbReference type="InterPro" id="IPR034142">
    <property type="entry name" value="TOPRIM_RevGyr"/>
</dbReference>
<dbReference type="Gene3D" id="3.40.50.140">
    <property type="match status" value="1"/>
</dbReference>
<dbReference type="KEGG" id="thf:MA03_07680"/>
<keyword evidence="7 16" id="KW-0863">Zinc-finger</keyword>
<evidence type="ECO:0000313" key="23">
    <source>
        <dbReference type="EMBL" id="AKG39437.1"/>
    </source>
</evidence>
<dbReference type="InterPro" id="IPR027417">
    <property type="entry name" value="P-loop_NTPase"/>
</dbReference>
<dbReference type="Pfam" id="PF17915">
    <property type="entry name" value="zf_Rg"/>
    <property type="match status" value="1"/>
</dbReference>
<organism evidence="23 24">
    <name type="scientific">Infirmifilum uzonense</name>
    <dbReference type="NCBI Taxonomy" id="1550241"/>
    <lineage>
        <taxon>Archaea</taxon>
        <taxon>Thermoproteota</taxon>
        <taxon>Thermoprotei</taxon>
        <taxon>Thermofilales</taxon>
        <taxon>Thermofilaceae</taxon>
        <taxon>Infirmifilum</taxon>
    </lineage>
</organism>
<evidence type="ECO:0000256" key="3">
    <source>
        <dbReference type="ARBA" id="ARBA00011245"/>
    </source>
</evidence>
<dbReference type="CDD" id="cd00186">
    <property type="entry name" value="TOP1Ac"/>
    <property type="match status" value="1"/>
</dbReference>
<dbReference type="InterPro" id="IPR023405">
    <property type="entry name" value="Topo_IA_core_domain"/>
</dbReference>
<dbReference type="InterPro" id="IPR013826">
    <property type="entry name" value="Topo_IA_cen_sub3"/>
</dbReference>
<dbReference type="PATRIC" id="fig|1550241.5.peg.1593"/>
<dbReference type="NCBIfam" id="TIGR01054">
    <property type="entry name" value="rgy"/>
    <property type="match status" value="1"/>
</dbReference>
<dbReference type="InterPro" id="IPR013824">
    <property type="entry name" value="Topo_IA_cen_sub1"/>
</dbReference>
<evidence type="ECO:0000259" key="22">
    <source>
        <dbReference type="PROSITE" id="PS52039"/>
    </source>
</evidence>
<evidence type="ECO:0000256" key="17">
    <source>
        <dbReference type="RuleBase" id="RU004026"/>
    </source>
</evidence>
<comment type="subunit">
    <text evidence="3 16">Monomer.</text>
</comment>
<dbReference type="Gene3D" id="2.60.510.20">
    <property type="match status" value="1"/>
</dbReference>
<feature type="domain" description="Topo IA-type catalytic" evidence="22">
    <location>
        <begin position="847"/>
        <end position="1249"/>
    </location>
</feature>
<dbReference type="CDD" id="cd03361">
    <property type="entry name" value="TOPRIM_TopoIA_RevGyr"/>
    <property type="match status" value="1"/>
</dbReference>
<comment type="catalytic activity">
    <reaction evidence="15 16 17">
        <text>ATP + H2O = ADP + phosphate + H(+)</text>
        <dbReference type="Rhea" id="RHEA:13065"/>
        <dbReference type="ChEBI" id="CHEBI:15377"/>
        <dbReference type="ChEBI" id="CHEBI:15378"/>
        <dbReference type="ChEBI" id="CHEBI:30616"/>
        <dbReference type="ChEBI" id="CHEBI:43474"/>
        <dbReference type="ChEBI" id="CHEBI:456216"/>
    </reaction>
</comment>
<dbReference type="PROSITE" id="PS52037">
    <property type="entry name" value="ZF_RG_C"/>
    <property type="match status" value="1"/>
</dbReference>
<dbReference type="STRING" id="1550241.MA03_07680"/>
<dbReference type="PANTHER" id="PTHR43505">
    <property type="entry name" value="REVERSE GYRASE"/>
    <property type="match status" value="1"/>
</dbReference>
<protein>
    <recommendedName>
        <fullName evidence="16 17">Reverse gyrase</fullName>
        <ecNumber evidence="16">5.6.2.-</ecNumber>
    </recommendedName>
</protein>
<keyword evidence="9 16" id="KW-0067">ATP-binding</keyword>